<dbReference type="SUPFAM" id="SSF50729">
    <property type="entry name" value="PH domain-like"/>
    <property type="match status" value="1"/>
</dbReference>
<evidence type="ECO:0000313" key="4">
    <source>
        <dbReference type="Proteomes" id="UP000694723"/>
    </source>
</evidence>
<accession>A0A8D1SYP1</accession>
<dbReference type="AlphaFoldDB" id="A0A8D1SYP1"/>
<sequence>MGEAGWGGRKYLQRGTLEGVRNPACYQDRATNCALDAAIGHNQQTTAFRHPVSGQFSPENSEFILQEEPNPHMSKQERNQRPSSMVSETSTAGTTSTVEAKPGPKIIKSSSKVHSFGKRDQAIRRNLNVPVVVRGWLHKQDSSGMRLWKRRWFVLADYCLFYYKGELRLRLPRALCWKGC</sequence>
<dbReference type="PROSITE" id="PS50003">
    <property type="entry name" value="PH_DOMAIN"/>
    <property type="match status" value="1"/>
</dbReference>
<dbReference type="Ensembl" id="ENSSSCT00060022454.1">
    <property type="protein sequence ID" value="ENSSSCP00060009295.1"/>
    <property type="gene ID" value="ENSSSCG00060016821.1"/>
</dbReference>
<dbReference type="InterPro" id="IPR011993">
    <property type="entry name" value="PH-like_dom_sf"/>
</dbReference>
<dbReference type="Gene3D" id="2.30.29.30">
    <property type="entry name" value="Pleckstrin-homology domain (PH domain)/Phosphotyrosine-binding domain (PTB)"/>
    <property type="match status" value="1"/>
</dbReference>
<dbReference type="PANTHER" id="PTHR12752">
    <property type="entry name" value="PHOSPHOINOSITOL 3-PHOSPHATE-BINDING PROTEIN"/>
    <property type="match status" value="1"/>
</dbReference>
<dbReference type="Pfam" id="PF00169">
    <property type="entry name" value="PH"/>
    <property type="match status" value="1"/>
</dbReference>
<evidence type="ECO:0000313" key="3">
    <source>
        <dbReference type="Ensembl" id="ENSSSCP00060009295.1"/>
    </source>
</evidence>
<protein>
    <recommendedName>
        <fullName evidence="2">PH domain-containing protein</fullName>
    </recommendedName>
</protein>
<evidence type="ECO:0000256" key="1">
    <source>
        <dbReference type="SAM" id="MobiDB-lite"/>
    </source>
</evidence>
<reference evidence="3" key="1">
    <citation type="submission" date="2025-08" db="UniProtKB">
        <authorList>
            <consortium name="Ensembl"/>
        </authorList>
    </citation>
    <scope>IDENTIFICATION</scope>
</reference>
<dbReference type="PANTHER" id="PTHR12752:SF4">
    <property type="entry name" value="PLECKSTRIN HOMOLOGY DOMAIN-CONTAINING FAMILY A MEMBER 7"/>
    <property type="match status" value="1"/>
</dbReference>
<dbReference type="Proteomes" id="UP000694723">
    <property type="component" value="Unplaced"/>
</dbReference>
<name>A0A8D1SYP1_PIG</name>
<feature type="compositionally biased region" description="Polar residues" evidence="1">
    <location>
        <begin position="81"/>
        <end position="98"/>
    </location>
</feature>
<dbReference type="InterPro" id="IPR001849">
    <property type="entry name" value="PH_domain"/>
</dbReference>
<proteinExistence type="predicted"/>
<organism evidence="3 4">
    <name type="scientific">Sus scrofa</name>
    <name type="common">Pig</name>
    <dbReference type="NCBI Taxonomy" id="9823"/>
    <lineage>
        <taxon>Eukaryota</taxon>
        <taxon>Metazoa</taxon>
        <taxon>Chordata</taxon>
        <taxon>Craniata</taxon>
        <taxon>Vertebrata</taxon>
        <taxon>Euteleostomi</taxon>
        <taxon>Mammalia</taxon>
        <taxon>Eutheria</taxon>
        <taxon>Laurasiatheria</taxon>
        <taxon>Artiodactyla</taxon>
        <taxon>Suina</taxon>
        <taxon>Suidae</taxon>
        <taxon>Sus</taxon>
    </lineage>
</organism>
<feature type="domain" description="PH" evidence="2">
    <location>
        <begin position="130"/>
        <end position="180"/>
    </location>
</feature>
<feature type="region of interest" description="Disordered" evidence="1">
    <location>
        <begin position="71"/>
        <end position="103"/>
    </location>
</feature>
<evidence type="ECO:0000259" key="2">
    <source>
        <dbReference type="PROSITE" id="PS50003"/>
    </source>
</evidence>